<name>A0A0E9X6X5_ANGAN</name>
<keyword evidence="1" id="KW-0472">Membrane</keyword>
<accession>A0A0E9X6X5</accession>
<dbReference type="AlphaFoldDB" id="A0A0E9X6X5"/>
<dbReference type="EMBL" id="GBXM01010238">
    <property type="protein sequence ID" value="JAH98339.1"/>
    <property type="molecule type" value="Transcribed_RNA"/>
</dbReference>
<evidence type="ECO:0000256" key="1">
    <source>
        <dbReference type="SAM" id="Phobius"/>
    </source>
</evidence>
<evidence type="ECO:0000313" key="2">
    <source>
        <dbReference type="EMBL" id="JAH98339.1"/>
    </source>
</evidence>
<reference evidence="2" key="2">
    <citation type="journal article" date="2015" name="Fish Shellfish Immunol.">
        <title>Early steps in the European eel (Anguilla anguilla)-Vibrio vulnificus interaction in the gills: Role of the RtxA13 toxin.</title>
        <authorList>
            <person name="Callol A."/>
            <person name="Pajuelo D."/>
            <person name="Ebbesson L."/>
            <person name="Teles M."/>
            <person name="MacKenzie S."/>
            <person name="Amaro C."/>
        </authorList>
    </citation>
    <scope>NUCLEOTIDE SEQUENCE</scope>
</reference>
<reference evidence="2" key="1">
    <citation type="submission" date="2014-11" db="EMBL/GenBank/DDBJ databases">
        <authorList>
            <person name="Amaro Gonzalez C."/>
        </authorList>
    </citation>
    <scope>NUCLEOTIDE SEQUENCE</scope>
</reference>
<keyword evidence="1" id="KW-1133">Transmembrane helix</keyword>
<feature type="transmembrane region" description="Helical" evidence="1">
    <location>
        <begin position="34"/>
        <end position="55"/>
    </location>
</feature>
<protein>
    <submittedName>
        <fullName evidence="2">Uncharacterized protein</fullName>
    </submittedName>
</protein>
<proteinExistence type="predicted"/>
<organism evidence="2">
    <name type="scientific">Anguilla anguilla</name>
    <name type="common">European freshwater eel</name>
    <name type="synonym">Muraena anguilla</name>
    <dbReference type="NCBI Taxonomy" id="7936"/>
    <lineage>
        <taxon>Eukaryota</taxon>
        <taxon>Metazoa</taxon>
        <taxon>Chordata</taxon>
        <taxon>Craniata</taxon>
        <taxon>Vertebrata</taxon>
        <taxon>Euteleostomi</taxon>
        <taxon>Actinopterygii</taxon>
        <taxon>Neopterygii</taxon>
        <taxon>Teleostei</taxon>
        <taxon>Anguilliformes</taxon>
        <taxon>Anguillidae</taxon>
        <taxon>Anguilla</taxon>
    </lineage>
</organism>
<keyword evidence="1" id="KW-0812">Transmembrane</keyword>
<sequence>MSWMGTLPQASTRLMDFKWNCSPDVMPKNLLCNLFAFLYMTYTINVHCHGCLLLTSQKKETDRKFLQQKGQNYLAHKTFDFTIVSLYCNAQAFAYQC</sequence>